<feature type="transmembrane region" description="Helical" evidence="1">
    <location>
        <begin position="75"/>
        <end position="96"/>
    </location>
</feature>
<feature type="transmembrane region" description="Helical" evidence="1">
    <location>
        <begin position="12"/>
        <end position="35"/>
    </location>
</feature>
<feature type="transmembrane region" description="Helical" evidence="1">
    <location>
        <begin position="108"/>
        <end position="131"/>
    </location>
</feature>
<comment type="caution">
    <text evidence="2">The sequence shown here is derived from an EMBL/GenBank/DDBJ whole genome shotgun (WGS) entry which is preliminary data.</text>
</comment>
<organism evidence="2">
    <name type="scientific">bioreactor metagenome</name>
    <dbReference type="NCBI Taxonomy" id="1076179"/>
    <lineage>
        <taxon>unclassified sequences</taxon>
        <taxon>metagenomes</taxon>
        <taxon>ecological metagenomes</taxon>
    </lineage>
</organism>
<reference evidence="2" key="1">
    <citation type="submission" date="2019-08" db="EMBL/GenBank/DDBJ databases">
        <authorList>
            <person name="Kucharzyk K."/>
            <person name="Murdoch R.W."/>
            <person name="Higgins S."/>
            <person name="Loffler F."/>
        </authorList>
    </citation>
    <scope>NUCLEOTIDE SEQUENCE</scope>
</reference>
<gene>
    <name evidence="2" type="ORF">SDC9_175093</name>
</gene>
<dbReference type="AlphaFoldDB" id="A0A645GP33"/>
<keyword evidence="1" id="KW-0472">Membrane</keyword>
<feature type="transmembrane region" description="Helical" evidence="1">
    <location>
        <begin position="41"/>
        <end position="63"/>
    </location>
</feature>
<dbReference type="EMBL" id="VSSQ01077645">
    <property type="protein sequence ID" value="MPN27659.1"/>
    <property type="molecule type" value="Genomic_DNA"/>
</dbReference>
<sequence>MLLVVGKITSKISPSAFAVLVCAAFVACVACMVTLEASPTMMLMILIVLFGALAYPLCASIPGLMGQSIFGMRDFAAISATLMTAVYCGQALYAPIMARFLASEGGMAAGWIFFGGAVVLGMILILVAIAISPMKKLSKK</sequence>
<name>A0A645GP33_9ZZZZ</name>
<dbReference type="InterPro" id="IPR036259">
    <property type="entry name" value="MFS_trans_sf"/>
</dbReference>
<dbReference type="SUPFAM" id="SSF103473">
    <property type="entry name" value="MFS general substrate transporter"/>
    <property type="match status" value="1"/>
</dbReference>
<proteinExistence type="predicted"/>
<keyword evidence="1" id="KW-1133">Transmembrane helix</keyword>
<accession>A0A645GP33</accession>
<dbReference type="PROSITE" id="PS51257">
    <property type="entry name" value="PROKAR_LIPOPROTEIN"/>
    <property type="match status" value="1"/>
</dbReference>
<keyword evidence="1" id="KW-0812">Transmembrane</keyword>
<evidence type="ECO:0000256" key="1">
    <source>
        <dbReference type="SAM" id="Phobius"/>
    </source>
</evidence>
<protein>
    <submittedName>
        <fullName evidence="2">Uncharacterized protein</fullName>
    </submittedName>
</protein>
<evidence type="ECO:0000313" key="2">
    <source>
        <dbReference type="EMBL" id="MPN27659.1"/>
    </source>
</evidence>